<feature type="signal peptide" evidence="13">
    <location>
        <begin position="1"/>
        <end position="21"/>
    </location>
</feature>
<dbReference type="Pfam" id="PF00089">
    <property type="entry name" value="Trypsin"/>
    <property type="match status" value="1"/>
</dbReference>
<dbReference type="CDD" id="cd00054">
    <property type="entry name" value="EGF_CA"/>
    <property type="match status" value="1"/>
</dbReference>
<proteinExistence type="predicted"/>
<dbReference type="Proteomes" id="UP000694620">
    <property type="component" value="Chromosome 2"/>
</dbReference>
<dbReference type="GO" id="GO:0005509">
    <property type="term" value="F:calcium ion binding"/>
    <property type="evidence" value="ECO:0007669"/>
    <property type="project" value="InterPro"/>
</dbReference>
<dbReference type="PRINTS" id="PR00722">
    <property type="entry name" value="CHYMOTRYPSIN"/>
</dbReference>
<organism evidence="17 18">
    <name type="scientific">Erpetoichthys calabaricus</name>
    <name type="common">Rope fish</name>
    <name type="synonym">Calamoichthys calabaricus</name>
    <dbReference type="NCBI Taxonomy" id="27687"/>
    <lineage>
        <taxon>Eukaryota</taxon>
        <taxon>Metazoa</taxon>
        <taxon>Chordata</taxon>
        <taxon>Craniata</taxon>
        <taxon>Vertebrata</taxon>
        <taxon>Euteleostomi</taxon>
        <taxon>Actinopterygii</taxon>
        <taxon>Polypteriformes</taxon>
        <taxon>Polypteridae</taxon>
        <taxon>Erpetoichthys</taxon>
    </lineage>
</organism>
<protein>
    <submittedName>
        <fullName evidence="17">Uncharacterized protein</fullName>
    </submittedName>
</protein>
<dbReference type="PROSITE" id="PS00011">
    <property type="entry name" value="GLA_1"/>
    <property type="match status" value="1"/>
</dbReference>
<dbReference type="Gene3D" id="4.10.740.10">
    <property type="entry name" value="Coagulation Factor IX"/>
    <property type="match status" value="1"/>
</dbReference>
<gene>
    <name evidence="17" type="primary">LOC127526796</name>
</gene>
<dbReference type="CDD" id="cd00190">
    <property type="entry name" value="Tryp_SPc"/>
    <property type="match status" value="1"/>
</dbReference>
<dbReference type="InterPro" id="IPR018114">
    <property type="entry name" value="TRYPSIN_HIS"/>
</dbReference>
<keyword evidence="6 12" id="KW-0378">Hydrolase</keyword>
<dbReference type="GeneTree" id="ENSGT00940000165072"/>
<dbReference type="Pfam" id="PF14670">
    <property type="entry name" value="FXa_inhibition"/>
    <property type="match status" value="1"/>
</dbReference>
<evidence type="ECO:0000313" key="18">
    <source>
        <dbReference type="Proteomes" id="UP000694620"/>
    </source>
</evidence>
<dbReference type="InterPro" id="IPR000742">
    <property type="entry name" value="EGF"/>
</dbReference>
<evidence type="ECO:0000256" key="5">
    <source>
        <dbReference type="ARBA" id="ARBA00022737"/>
    </source>
</evidence>
<evidence type="ECO:0000256" key="12">
    <source>
        <dbReference type="RuleBase" id="RU363034"/>
    </source>
</evidence>
<evidence type="ECO:0000256" key="4">
    <source>
        <dbReference type="ARBA" id="ARBA00022670"/>
    </source>
</evidence>
<dbReference type="RefSeq" id="XP_051779542.1">
    <property type="nucleotide sequence ID" value="XM_051923582.1"/>
</dbReference>
<dbReference type="FunFam" id="2.10.25.10:FF:000095">
    <property type="entry name" value="Notch, isoform B"/>
    <property type="match status" value="1"/>
</dbReference>
<sequence>MVLCRHSLLLFSFLCVGFISCISVFLQKQEAEKVLRIRKIRANNFLEEVLPGNLERECYEESCSFEEAREIFQTKEKTAEFWYRYKGMNPCLYNPCQNGGICKIEHSNFYCLCPPRYEGKYCEAEIFECSFKNGGCQQYCTNWLRSVGVYCSCADGYKLDEDGKSCNREVRFPCGWKQMDFSKTRSLLDEYFLNHTVGYDLPEFNETVVSGNATNQTFPEEEGDSRIVGGMLCQRGMCPWQVFLHWKNDFGYCGGSLINDRWVLTAAHCAEESSPEYITVGNFDKFTREVDEQMIQVKKVVSHPHYHPATYDSDIALILLAEPVKFNAYAYPICLPNANLAQLLLQEGTMGQVSGWGATRFKGTSSRFLRRVNLPVVDQQACAATTTQVITDNMFCAGYLEETKDACQGDSGGPFAVNYKNTWYLTGIISWGEECAAKGKYGAYTRISNFFSWIKDTMKAHSDNP</sequence>
<reference evidence="17" key="2">
    <citation type="submission" date="2025-08" db="UniProtKB">
        <authorList>
            <consortium name="Ensembl"/>
        </authorList>
    </citation>
    <scope>IDENTIFICATION</scope>
</reference>
<keyword evidence="2" id="KW-0964">Secreted</keyword>
<dbReference type="SMART" id="SM00069">
    <property type="entry name" value="GLA"/>
    <property type="match status" value="1"/>
</dbReference>
<feature type="active site" description="Charge relay system" evidence="10">
    <location>
        <position position="314"/>
    </location>
</feature>
<dbReference type="Ensembl" id="ENSECRT00000012258.1">
    <property type="protein sequence ID" value="ENSECRP00000012060.1"/>
    <property type="gene ID" value="ENSECRG00000008047.1"/>
</dbReference>
<evidence type="ECO:0000256" key="2">
    <source>
        <dbReference type="ARBA" id="ARBA00022525"/>
    </source>
</evidence>
<dbReference type="SUPFAM" id="SSF50494">
    <property type="entry name" value="Trypsin-like serine proteases"/>
    <property type="match status" value="1"/>
</dbReference>
<evidence type="ECO:0000256" key="3">
    <source>
        <dbReference type="ARBA" id="ARBA00022536"/>
    </source>
</evidence>
<evidence type="ECO:0000256" key="9">
    <source>
        <dbReference type="ARBA" id="ARBA00023180"/>
    </source>
</evidence>
<dbReference type="SUPFAM" id="SSF57630">
    <property type="entry name" value="GLA-domain"/>
    <property type="match status" value="1"/>
</dbReference>
<dbReference type="Gene3D" id="2.40.10.10">
    <property type="entry name" value="Trypsin-like serine proteases"/>
    <property type="match status" value="2"/>
</dbReference>
<keyword evidence="7" id="KW-0106">Calcium</keyword>
<evidence type="ECO:0000256" key="13">
    <source>
        <dbReference type="SAM" id="SignalP"/>
    </source>
</evidence>
<feature type="chain" id="PRO_5034037168" evidence="13">
    <location>
        <begin position="22"/>
        <end position="465"/>
    </location>
</feature>
<feature type="domain" description="EGF-like" evidence="14">
    <location>
        <begin position="87"/>
        <end position="123"/>
    </location>
</feature>
<dbReference type="GO" id="GO:0004252">
    <property type="term" value="F:serine-type endopeptidase activity"/>
    <property type="evidence" value="ECO:0007669"/>
    <property type="project" value="InterPro"/>
</dbReference>
<keyword evidence="5" id="KW-0677">Repeat</keyword>
<keyword evidence="13" id="KW-0732">Signal</keyword>
<dbReference type="GO" id="GO:0005615">
    <property type="term" value="C:extracellular space"/>
    <property type="evidence" value="ECO:0007669"/>
    <property type="project" value="TreeGrafter"/>
</dbReference>
<feature type="disulfide bond" evidence="11">
    <location>
        <begin position="113"/>
        <end position="122"/>
    </location>
</feature>
<dbReference type="PROSITE" id="PS51257">
    <property type="entry name" value="PROKAR_LIPOPROTEIN"/>
    <property type="match status" value="1"/>
</dbReference>
<feature type="active site" description="Charge relay system" evidence="10">
    <location>
        <position position="411"/>
    </location>
</feature>
<evidence type="ECO:0000259" key="15">
    <source>
        <dbReference type="PROSITE" id="PS50240"/>
    </source>
</evidence>
<dbReference type="PROSITE" id="PS50998">
    <property type="entry name" value="GLA_2"/>
    <property type="match status" value="1"/>
</dbReference>
<dbReference type="InterPro" id="IPR035972">
    <property type="entry name" value="GLA-like_dom_SF"/>
</dbReference>
<dbReference type="PANTHER" id="PTHR24278:SF25">
    <property type="entry name" value="COAGULATION FACTOR IX"/>
    <property type="match status" value="1"/>
</dbReference>
<dbReference type="PROSITE" id="PS00134">
    <property type="entry name" value="TRYPSIN_HIS"/>
    <property type="match status" value="1"/>
</dbReference>
<evidence type="ECO:0000313" key="17">
    <source>
        <dbReference type="Ensembl" id="ENSECRP00000012060.1"/>
    </source>
</evidence>
<dbReference type="InterPro" id="IPR012224">
    <property type="entry name" value="Pept_S1A_FX"/>
</dbReference>
<dbReference type="FunFam" id="2.40.10.10:FF:000013">
    <property type="entry name" value="Coagulation factor X"/>
    <property type="match status" value="1"/>
</dbReference>
<dbReference type="SUPFAM" id="SSF57196">
    <property type="entry name" value="EGF/Laminin"/>
    <property type="match status" value="1"/>
</dbReference>
<dbReference type="FunFam" id="4.10.740.10:FF:000001">
    <property type="entry name" value="vitamin K-dependent protein S"/>
    <property type="match status" value="1"/>
</dbReference>
<dbReference type="GO" id="GO:0006508">
    <property type="term" value="P:proteolysis"/>
    <property type="evidence" value="ECO:0007669"/>
    <property type="project" value="UniProtKB-KW"/>
</dbReference>
<dbReference type="PROSITE" id="PS00135">
    <property type="entry name" value="TRYPSIN_SER"/>
    <property type="match status" value="1"/>
</dbReference>
<dbReference type="Gene3D" id="2.10.25.10">
    <property type="entry name" value="Laminin"/>
    <property type="match status" value="2"/>
</dbReference>
<accession>A0A8C4S6A8</accession>
<name>A0A8C4S6A8_ERPCA</name>
<dbReference type="InterPro" id="IPR033116">
    <property type="entry name" value="TRYPSIN_SER"/>
</dbReference>
<evidence type="ECO:0000256" key="1">
    <source>
        <dbReference type="ARBA" id="ARBA00004613"/>
    </source>
</evidence>
<dbReference type="Pfam" id="PF00008">
    <property type="entry name" value="EGF"/>
    <property type="match status" value="1"/>
</dbReference>
<reference evidence="17" key="1">
    <citation type="submission" date="2021-06" db="EMBL/GenBank/DDBJ databases">
        <authorList>
            <consortium name="Wellcome Sanger Institute Data Sharing"/>
        </authorList>
    </citation>
    <scope>NUCLEOTIDE SEQUENCE [LARGE SCALE GENOMIC DNA]</scope>
</reference>
<dbReference type="InterPro" id="IPR001254">
    <property type="entry name" value="Trypsin_dom"/>
</dbReference>
<keyword evidence="9" id="KW-0325">Glycoprotein</keyword>
<keyword evidence="18" id="KW-1185">Reference proteome</keyword>
<dbReference type="GeneID" id="127526796"/>
<evidence type="ECO:0000259" key="14">
    <source>
        <dbReference type="PROSITE" id="PS50026"/>
    </source>
</evidence>
<dbReference type="InterPro" id="IPR000294">
    <property type="entry name" value="GLA_domain"/>
</dbReference>
<dbReference type="PIRSF" id="PIRSF001143">
    <property type="entry name" value="Factor_X"/>
    <property type="match status" value="1"/>
</dbReference>
<keyword evidence="8 11" id="KW-1015">Disulfide bond</keyword>
<dbReference type="InterPro" id="IPR050442">
    <property type="entry name" value="Peptidase_S1_coag_factors"/>
</dbReference>
<feature type="active site" description="Charge relay system" evidence="10">
    <location>
        <position position="268"/>
    </location>
</feature>
<dbReference type="SMART" id="SM00020">
    <property type="entry name" value="Tryp_SPc"/>
    <property type="match status" value="1"/>
</dbReference>
<evidence type="ECO:0000259" key="16">
    <source>
        <dbReference type="PROSITE" id="PS50998"/>
    </source>
</evidence>
<dbReference type="Pfam" id="PF00594">
    <property type="entry name" value="Gla"/>
    <property type="match status" value="1"/>
</dbReference>
<keyword evidence="3 11" id="KW-0245">EGF-like domain</keyword>
<keyword evidence="4 12" id="KW-0645">Protease</keyword>
<keyword evidence="12" id="KW-0720">Serine protease</keyword>
<dbReference type="PROSITE" id="PS50026">
    <property type="entry name" value="EGF_3"/>
    <property type="match status" value="1"/>
</dbReference>
<comment type="caution">
    <text evidence="11">Lacks conserved residue(s) required for the propagation of feature annotation.</text>
</comment>
<comment type="subcellular location">
    <subcellularLocation>
        <location evidence="1">Secreted</location>
    </subcellularLocation>
</comment>
<dbReference type="InterPro" id="IPR009003">
    <property type="entry name" value="Peptidase_S1_PA"/>
</dbReference>
<evidence type="ECO:0000256" key="7">
    <source>
        <dbReference type="ARBA" id="ARBA00022837"/>
    </source>
</evidence>
<dbReference type="PANTHER" id="PTHR24278">
    <property type="entry name" value="COAGULATION FACTOR"/>
    <property type="match status" value="1"/>
</dbReference>
<evidence type="ECO:0000256" key="8">
    <source>
        <dbReference type="ARBA" id="ARBA00023157"/>
    </source>
</evidence>
<dbReference type="InterPro" id="IPR043504">
    <property type="entry name" value="Peptidase_S1_PA_chymotrypsin"/>
</dbReference>
<dbReference type="OrthoDB" id="5918597at2759"/>
<evidence type="ECO:0000256" key="11">
    <source>
        <dbReference type="PROSITE-ProRule" id="PRU00076"/>
    </source>
</evidence>
<dbReference type="SMART" id="SM00181">
    <property type="entry name" value="EGF"/>
    <property type="match status" value="2"/>
</dbReference>
<dbReference type="PRINTS" id="PR00001">
    <property type="entry name" value="GLABLOOD"/>
</dbReference>
<dbReference type="InterPro" id="IPR017857">
    <property type="entry name" value="Coagulation_fac-like_Gla_dom"/>
</dbReference>
<reference evidence="17" key="3">
    <citation type="submission" date="2025-09" db="UniProtKB">
        <authorList>
            <consortium name="Ensembl"/>
        </authorList>
    </citation>
    <scope>IDENTIFICATION</scope>
</reference>
<feature type="domain" description="Gla" evidence="16">
    <location>
        <begin position="41"/>
        <end position="87"/>
    </location>
</feature>
<dbReference type="PROSITE" id="PS00022">
    <property type="entry name" value="EGF_1"/>
    <property type="match status" value="1"/>
</dbReference>
<evidence type="ECO:0000256" key="6">
    <source>
        <dbReference type="ARBA" id="ARBA00022801"/>
    </source>
</evidence>
<dbReference type="AlphaFoldDB" id="A0A8C4S6A8"/>
<feature type="domain" description="Peptidase S1" evidence="15">
    <location>
        <begin position="227"/>
        <end position="459"/>
    </location>
</feature>
<dbReference type="GO" id="GO:0007596">
    <property type="term" value="P:blood coagulation"/>
    <property type="evidence" value="ECO:0007669"/>
    <property type="project" value="InterPro"/>
</dbReference>
<evidence type="ECO:0000256" key="10">
    <source>
        <dbReference type="PIRSR" id="PIRSR001143-1"/>
    </source>
</evidence>
<dbReference type="InterPro" id="IPR001314">
    <property type="entry name" value="Peptidase_S1A"/>
</dbReference>
<dbReference type="PROSITE" id="PS50240">
    <property type="entry name" value="TRYPSIN_DOM"/>
    <property type="match status" value="1"/>
</dbReference>